<organism evidence="12 13">
    <name type="scientific">Mollisia scopiformis</name>
    <name type="common">Conifer needle endophyte fungus</name>
    <name type="synonym">Phialocephala scopiformis</name>
    <dbReference type="NCBI Taxonomy" id="149040"/>
    <lineage>
        <taxon>Eukaryota</taxon>
        <taxon>Fungi</taxon>
        <taxon>Dikarya</taxon>
        <taxon>Ascomycota</taxon>
        <taxon>Pezizomycotina</taxon>
        <taxon>Leotiomycetes</taxon>
        <taxon>Helotiales</taxon>
        <taxon>Mollisiaceae</taxon>
        <taxon>Mollisia</taxon>
    </lineage>
</organism>
<keyword evidence="5" id="KW-0653">Protein transport</keyword>
<feature type="compositionally biased region" description="Acidic residues" evidence="10">
    <location>
        <begin position="192"/>
        <end position="210"/>
    </location>
</feature>
<dbReference type="PANTHER" id="PTHR12961:SF0">
    <property type="entry name" value="CONSERVED OLIGOMERIC GOLGI COMPLEX SUBUNIT 2"/>
    <property type="match status" value="1"/>
</dbReference>
<dbReference type="PANTHER" id="PTHR12961">
    <property type="entry name" value="CONSERVED OLIGOMERIC GOLGI COMPLEX COMPONENT 2"/>
    <property type="match status" value="1"/>
</dbReference>
<accession>A0A132B4W7</accession>
<evidence type="ECO:0000256" key="3">
    <source>
        <dbReference type="ARBA" id="ARBA00020977"/>
    </source>
</evidence>
<reference evidence="12 13" key="1">
    <citation type="submission" date="2015-10" db="EMBL/GenBank/DDBJ databases">
        <title>Full genome of DAOMC 229536 Phialocephala scopiformis, a fungal endophyte of spruce producing the potent anti-insectan compound rugulosin.</title>
        <authorList>
            <consortium name="DOE Joint Genome Institute"/>
            <person name="Walker A.K."/>
            <person name="Frasz S.L."/>
            <person name="Seifert K.A."/>
            <person name="Miller J.D."/>
            <person name="Mondo S.J."/>
            <person name="Labutti K."/>
            <person name="Lipzen A."/>
            <person name="Dockter R."/>
            <person name="Kennedy M."/>
            <person name="Grigoriev I.V."/>
            <person name="Spatafora J.W."/>
        </authorList>
    </citation>
    <scope>NUCLEOTIDE SEQUENCE [LARGE SCALE GENOMIC DNA]</scope>
    <source>
        <strain evidence="12 13">CBS 120377</strain>
    </source>
</reference>
<feature type="domain" description="Conserved oligomeric Golgi complex subunit 2 N-terminal" evidence="11">
    <location>
        <begin position="51"/>
        <end position="122"/>
    </location>
</feature>
<evidence type="ECO:0000256" key="7">
    <source>
        <dbReference type="ARBA" id="ARBA00023136"/>
    </source>
</evidence>
<gene>
    <name evidence="12" type="ORF">LY89DRAFT_743629</name>
</gene>
<keyword evidence="13" id="KW-1185">Reference proteome</keyword>
<dbReference type="KEGG" id="psco:LY89DRAFT_743629"/>
<name>A0A132B4W7_MOLSC</name>
<dbReference type="OrthoDB" id="332281at2759"/>
<evidence type="ECO:0000256" key="5">
    <source>
        <dbReference type="ARBA" id="ARBA00022927"/>
    </source>
</evidence>
<dbReference type="GO" id="GO:0000139">
    <property type="term" value="C:Golgi membrane"/>
    <property type="evidence" value="ECO:0007669"/>
    <property type="project" value="UniProtKB-SubCell"/>
</dbReference>
<dbReference type="AlphaFoldDB" id="A0A132B4W7"/>
<evidence type="ECO:0000256" key="10">
    <source>
        <dbReference type="SAM" id="MobiDB-lite"/>
    </source>
</evidence>
<evidence type="ECO:0000313" key="12">
    <source>
        <dbReference type="EMBL" id="KUJ06717.1"/>
    </source>
</evidence>
<keyword evidence="7" id="KW-0472">Membrane</keyword>
<dbReference type="GeneID" id="28830689"/>
<feature type="coiled-coil region" evidence="9">
    <location>
        <begin position="132"/>
        <end position="186"/>
    </location>
</feature>
<protein>
    <recommendedName>
        <fullName evidence="3">Conserved oligomeric Golgi complex subunit 2</fullName>
    </recommendedName>
    <alternativeName>
        <fullName evidence="8">Component of oligomeric Golgi complex 2</fullName>
    </alternativeName>
</protein>
<evidence type="ECO:0000256" key="1">
    <source>
        <dbReference type="ARBA" id="ARBA00004395"/>
    </source>
</evidence>
<evidence type="ECO:0000313" key="13">
    <source>
        <dbReference type="Proteomes" id="UP000070700"/>
    </source>
</evidence>
<comment type="similarity">
    <text evidence="2">Belongs to the COG2 family.</text>
</comment>
<evidence type="ECO:0000256" key="4">
    <source>
        <dbReference type="ARBA" id="ARBA00022448"/>
    </source>
</evidence>
<evidence type="ECO:0000256" key="6">
    <source>
        <dbReference type="ARBA" id="ARBA00023034"/>
    </source>
</evidence>
<evidence type="ECO:0000259" key="11">
    <source>
        <dbReference type="Pfam" id="PF06148"/>
    </source>
</evidence>
<dbReference type="Pfam" id="PF06148">
    <property type="entry name" value="COG2_N"/>
    <property type="match status" value="1"/>
</dbReference>
<dbReference type="InParanoid" id="A0A132B4W7"/>
<dbReference type="InterPro" id="IPR024602">
    <property type="entry name" value="COG_su2_N"/>
</dbReference>
<dbReference type="InterPro" id="IPR009316">
    <property type="entry name" value="COG2"/>
</dbReference>
<dbReference type="GO" id="GO:0007030">
    <property type="term" value="P:Golgi organization"/>
    <property type="evidence" value="ECO:0007669"/>
    <property type="project" value="InterPro"/>
</dbReference>
<feature type="region of interest" description="Disordered" evidence="10">
    <location>
        <begin position="192"/>
        <end position="215"/>
    </location>
</feature>
<dbReference type="RefSeq" id="XP_018061072.1">
    <property type="nucleotide sequence ID" value="XM_018220963.1"/>
</dbReference>
<keyword evidence="9" id="KW-0175">Coiled coil</keyword>
<dbReference type="GO" id="GO:0015031">
    <property type="term" value="P:protein transport"/>
    <property type="evidence" value="ECO:0007669"/>
    <property type="project" value="UniProtKB-KW"/>
</dbReference>
<dbReference type="EMBL" id="KQ947444">
    <property type="protein sequence ID" value="KUJ06717.1"/>
    <property type="molecule type" value="Genomic_DNA"/>
</dbReference>
<evidence type="ECO:0000256" key="2">
    <source>
        <dbReference type="ARBA" id="ARBA00007603"/>
    </source>
</evidence>
<evidence type="ECO:0000256" key="9">
    <source>
        <dbReference type="SAM" id="Coils"/>
    </source>
</evidence>
<comment type="subcellular location">
    <subcellularLocation>
        <location evidence="1">Golgi apparatus membrane</location>
        <topology evidence="1">Peripheral membrane protein</topology>
    </subcellularLocation>
</comment>
<feature type="coiled-coil region" evidence="9">
    <location>
        <begin position="65"/>
        <end position="92"/>
    </location>
</feature>
<sequence length="306" mass="34148">MPNGLIFDRYTLTGCFGGISNSMNKFYFGGGSGSISSDDEDNLPYPEALPRSDFLAPDFDAPNYLSTLSDRHQTLEDLRSDLRERSQALSKELLDLVNTNYEQFLSLGSDLKGGEEKVEDVRVGLLGFKRGVEDVRGKVKERKQEVEALLAEKKGVSKEIALGRKLVELDARLEELEDRLMVASLGRTVNGNDEDVWSESEDDEDEDELSIDGANGTSTKKLQRLVIDYRHIEHLSASIGQHPFIVAQESRMQRVRNTILLDLREALKKASPTNDAGRTKLVEILSIYRNLGADGEAVKVLKDLRS</sequence>
<proteinExistence type="inferred from homology"/>
<keyword evidence="4" id="KW-0813">Transport</keyword>
<dbReference type="STRING" id="149040.A0A132B4W7"/>
<dbReference type="Proteomes" id="UP000070700">
    <property type="component" value="Unassembled WGS sequence"/>
</dbReference>
<dbReference type="GO" id="GO:0006891">
    <property type="term" value="P:intra-Golgi vesicle-mediated transport"/>
    <property type="evidence" value="ECO:0007669"/>
    <property type="project" value="TreeGrafter"/>
</dbReference>
<keyword evidence="6" id="KW-0333">Golgi apparatus</keyword>
<dbReference type="GO" id="GO:0017119">
    <property type="term" value="C:Golgi transport complex"/>
    <property type="evidence" value="ECO:0007669"/>
    <property type="project" value="TreeGrafter"/>
</dbReference>
<evidence type="ECO:0000256" key="8">
    <source>
        <dbReference type="ARBA" id="ARBA00031344"/>
    </source>
</evidence>